<dbReference type="Proteomes" id="UP000548978">
    <property type="component" value="Unassembled WGS sequence"/>
</dbReference>
<dbReference type="InterPro" id="IPR021136">
    <property type="entry name" value="Flagellar_hook_control-like_C"/>
</dbReference>
<evidence type="ECO:0000256" key="1">
    <source>
        <dbReference type="SAM" id="MobiDB-lite"/>
    </source>
</evidence>
<dbReference type="CDD" id="cd17470">
    <property type="entry name" value="T3SS_Flik_C"/>
    <property type="match status" value="1"/>
</dbReference>
<feature type="domain" description="Flagellar hook-length control protein-like C-terminal" evidence="2">
    <location>
        <begin position="367"/>
        <end position="444"/>
    </location>
</feature>
<feature type="compositionally biased region" description="Low complexity" evidence="1">
    <location>
        <begin position="308"/>
        <end position="326"/>
    </location>
</feature>
<reference evidence="3 4" key="1">
    <citation type="submission" date="2020-08" db="EMBL/GenBank/DDBJ databases">
        <title>Genomic Encyclopedia of Type Strains, Phase IV (KMG-IV): sequencing the most valuable type-strain genomes for metagenomic binning, comparative biology and taxonomic classification.</title>
        <authorList>
            <person name="Goeker M."/>
        </authorList>
    </citation>
    <scope>NUCLEOTIDE SEQUENCE [LARGE SCALE GENOMIC DNA]</scope>
    <source>
        <strain evidence="3 4">DSM 24448</strain>
    </source>
</reference>
<sequence length="497" mass="50503">MRADSLFTPLQGGSASEAVTRSPGLAGTTAEGMEAFAGLVSQAQVTEAKVRPATSRPEPTAQTDTMGAPEGEVAADDRASAKLTGLEDGTRPHILPHNPPTTGKEGTSPQILPHNPPVVELDGGKEGTGPQVLPGEDGKVPSDERPPVLPHNPPVFGASGGKEGMGPQVLPGEAPTLGKGKGAQGPQINPGPPSEPPAVAKDGEAEASPVPNSATSPGTARALSDGQAAAPLAPALVRRLLATHEARDSAAARGSGSTNDLGSRLKTRLTGDAAPSALQATGTPAPTAIQSSLQALTMAAAGQAAQTAADPSPAALPAAGGDATAPVPGDAATADPFKTALASVDRGLGLSTLSHATVETTALIAAQIQNRLNGRSTRFEMALTPEGLGRVDVSIEIDSDGHMAARLAFDNPAAATELRGRADELRRQLEQAGLHLDGDALQFTERDPSSADRGFSGFDRRAFARASDLNNQADQPALEPAPWQTLSLTRDRVDLKV</sequence>
<protein>
    <recommendedName>
        <fullName evidence="2">Flagellar hook-length control protein-like C-terminal domain-containing protein</fullName>
    </recommendedName>
</protein>
<proteinExistence type="predicted"/>
<gene>
    <name evidence="3" type="ORF">FHS65_001927</name>
</gene>
<dbReference type="Pfam" id="PF02120">
    <property type="entry name" value="Flg_hook"/>
    <property type="match status" value="1"/>
</dbReference>
<feature type="region of interest" description="Disordered" evidence="1">
    <location>
        <begin position="308"/>
        <end position="331"/>
    </location>
</feature>
<dbReference type="InterPro" id="IPR038610">
    <property type="entry name" value="FliK-like_C_sf"/>
</dbReference>
<dbReference type="Gene3D" id="3.30.750.140">
    <property type="match status" value="1"/>
</dbReference>
<organism evidence="3 4">
    <name type="scientific">Brevundimonas halotolerans</name>
    <dbReference type="NCBI Taxonomy" id="69670"/>
    <lineage>
        <taxon>Bacteria</taxon>
        <taxon>Pseudomonadati</taxon>
        <taxon>Pseudomonadota</taxon>
        <taxon>Alphaproteobacteria</taxon>
        <taxon>Caulobacterales</taxon>
        <taxon>Caulobacteraceae</taxon>
        <taxon>Brevundimonas</taxon>
    </lineage>
</organism>
<feature type="compositionally biased region" description="Polar residues" evidence="1">
    <location>
        <begin position="100"/>
        <end position="110"/>
    </location>
</feature>
<feature type="region of interest" description="Disordered" evidence="1">
    <location>
        <begin position="1"/>
        <end position="27"/>
    </location>
</feature>
<evidence type="ECO:0000313" key="3">
    <source>
        <dbReference type="EMBL" id="MBB5661168.1"/>
    </source>
</evidence>
<dbReference type="EMBL" id="JACIJB010000008">
    <property type="protein sequence ID" value="MBB5661168.1"/>
    <property type="molecule type" value="Genomic_DNA"/>
</dbReference>
<dbReference type="AlphaFoldDB" id="A0A7W9A4Q5"/>
<comment type="caution">
    <text evidence="3">The sequence shown here is derived from an EMBL/GenBank/DDBJ whole genome shotgun (WGS) entry which is preliminary data.</text>
</comment>
<name>A0A7W9A4Q5_9CAUL</name>
<dbReference type="RefSeq" id="WP_241153261.1">
    <property type="nucleotide sequence ID" value="NZ_JACIJB010000008.1"/>
</dbReference>
<evidence type="ECO:0000313" key="4">
    <source>
        <dbReference type="Proteomes" id="UP000548978"/>
    </source>
</evidence>
<accession>A0A7W9A4Q5</accession>
<feature type="compositionally biased region" description="Basic and acidic residues" evidence="1">
    <location>
        <begin position="136"/>
        <end position="146"/>
    </location>
</feature>
<feature type="region of interest" description="Disordered" evidence="1">
    <location>
        <begin position="47"/>
        <end position="227"/>
    </location>
</feature>
<evidence type="ECO:0000259" key="2">
    <source>
        <dbReference type="Pfam" id="PF02120"/>
    </source>
</evidence>
<keyword evidence="4" id="KW-1185">Reference proteome</keyword>